<dbReference type="RefSeq" id="WP_133397934.1">
    <property type="nucleotide sequence ID" value="NZ_SNAA01000021.1"/>
</dbReference>
<dbReference type="Proteomes" id="UP000295701">
    <property type="component" value="Unassembled WGS sequence"/>
</dbReference>
<feature type="domain" description="AB hydrolase-1" evidence="1">
    <location>
        <begin position="40"/>
        <end position="277"/>
    </location>
</feature>
<dbReference type="InterPro" id="IPR029058">
    <property type="entry name" value="AB_hydrolase_fold"/>
</dbReference>
<comment type="caution">
    <text evidence="2">The sequence shown here is derived from an EMBL/GenBank/DDBJ whole genome shotgun (WGS) entry which is preliminary data.</text>
</comment>
<keyword evidence="3" id="KW-1185">Reference proteome</keyword>
<dbReference type="NCBIfam" id="TIGR03056">
    <property type="entry name" value="bchO_mg_che_rel"/>
    <property type="match status" value="1"/>
</dbReference>
<protein>
    <submittedName>
        <fullName evidence="2">Alpha/beta fold hydrolase</fullName>
    </submittedName>
</protein>
<dbReference type="OrthoDB" id="9804723at2"/>
<dbReference type="PRINTS" id="PR00412">
    <property type="entry name" value="EPOXHYDRLASE"/>
</dbReference>
<accession>A0A4V6PP22</accession>
<evidence type="ECO:0000259" key="1">
    <source>
        <dbReference type="Pfam" id="PF00561"/>
    </source>
</evidence>
<dbReference type="EMBL" id="SNAA01000021">
    <property type="protein sequence ID" value="TDL75239.1"/>
    <property type="molecule type" value="Genomic_DNA"/>
</dbReference>
<evidence type="ECO:0000313" key="3">
    <source>
        <dbReference type="Proteomes" id="UP000295701"/>
    </source>
</evidence>
<dbReference type="SUPFAM" id="SSF53474">
    <property type="entry name" value="alpha/beta-Hydrolases"/>
    <property type="match status" value="1"/>
</dbReference>
<dbReference type="PANTHER" id="PTHR43689">
    <property type="entry name" value="HYDROLASE"/>
    <property type="match status" value="1"/>
</dbReference>
<dbReference type="Gene3D" id="3.40.50.1820">
    <property type="entry name" value="alpha/beta hydrolase"/>
    <property type="match status" value="1"/>
</dbReference>
<dbReference type="PRINTS" id="PR00111">
    <property type="entry name" value="ABHYDROLASE"/>
</dbReference>
<dbReference type="InterPro" id="IPR017497">
    <property type="entry name" value="BchO"/>
</dbReference>
<dbReference type="PANTHER" id="PTHR43689:SF8">
    <property type="entry name" value="ALPHA_BETA-HYDROLASES SUPERFAMILY PROTEIN"/>
    <property type="match status" value="1"/>
</dbReference>
<dbReference type="GO" id="GO:0016787">
    <property type="term" value="F:hydrolase activity"/>
    <property type="evidence" value="ECO:0007669"/>
    <property type="project" value="UniProtKB-KW"/>
</dbReference>
<evidence type="ECO:0000313" key="2">
    <source>
        <dbReference type="EMBL" id="TDL75239.1"/>
    </source>
</evidence>
<proteinExistence type="predicted"/>
<dbReference type="InterPro" id="IPR000073">
    <property type="entry name" value="AB_hydrolase_1"/>
</dbReference>
<name>A0A4V6PP22_9RHOB</name>
<sequence>MTPLGPPPGDLPPDWPLAEYSGTATVGAHRWHVQVLGTGPAVLLLHGTGASTHSWRGVAPLLADHARVVMVDLPGHGFTRATGPERASLPAMADDLALLLQRLGIAPDIVVGHSAGAAIALWMALAAPETIRGVVGFNAALSPFRGAAGWVFPVLARTLVRAPGVPFLASRALGLPGQVSGLLASTGSRIDSAGRRQYRQLVSDRRHVAGALAMMAAWDVGRLSERLPTLACPVLLATGSRDGSVPPENSREAAARLPMGAWRDLGALGHLAHEERPDLAAGIILGMLSDPAAMVTER</sequence>
<dbReference type="InterPro" id="IPR000639">
    <property type="entry name" value="Epox_hydrolase-like"/>
</dbReference>
<gene>
    <name evidence="2" type="ORF">E2L08_15105</name>
</gene>
<reference evidence="2 3" key="1">
    <citation type="submission" date="2019-03" db="EMBL/GenBank/DDBJ databases">
        <title>Primorskyibacter sp. SS33 isolated from sediments.</title>
        <authorList>
            <person name="Xunke S."/>
        </authorList>
    </citation>
    <scope>NUCLEOTIDE SEQUENCE [LARGE SCALE GENOMIC DNA]</scope>
    <source>
        <strain evidence="2 3">SS33</strain>
    </source>
</reference>
<dbReference type="Pfam" id="PF00561">
    <property type="entry name" value="Abhydrolase_1"/>
    <property type="match status" value="1"/>
</dbReference>
<dbReference type="AlphaFoldDB" id="A0A4V6PP22"/>
<keyword evidence="2" id="KW-0378">Hydrolase</keyword>
<organism evidence="2 3">
    <name type="scientific">Palleronia sediminis</name>
    <dbReference type="NCBI Taxonomy" id="2547833"/>
    <lineage>
        <taxon>Bacteria</taxon>
        <taxon>Pseudomonadati</taxon>
        <taxon>Pseudomonadota</taxon>
        <taxon>Alphaproteobacteria</taxon>
        <taxon>Rhodobacterales</taxon>
        <taxon>Roseobacteraceae</taxon>
        <taxon>Palleronia</taxon>
    </lineage>
</organism>